<gene>
    <name evidence="1" type="ORF">BH006_25650</name>
</gene>
<proteinExistence type="predicted"/>
<name>A0A3F3IJ21_SALER</name>
<organism evidence="1">
    <name type="scientific">Salmonella enterica</name>
    <name type="common">Salmonella choleraesuis</name>
    <dbReference type="NCBI Taxonomy" id="28901"/>
    <lineage>
        <taxon>Bacteria</taxon>
        <taxon>Pseudomonadati</taxon>
        <taxon>Pseudomonadota</taxon>
        <taxon>Gammaproteobacteria</taxon>
        <taxon>Enterobacterales</taxon>
        <taxon>Enterobacteriaceae</taxon>
        <taxon>Salmonella</taxon>
    </lineage>
</organism>
<dbReference type="Proteomes" id="UP000852880">
    <property type="component" value="Unassembled WGS sequence"/>
</dbReference>
<dbReference type="EMBL" id="MJEL01000037">
    <property type="protein sequence ID" value="OEH96264.1"/>
    <property type="molecule type" value="Genomic_DNA"/>
</dbReference>
<dbReference type="AlphaFoldDB" id="A0A3F3IJ21"/>
<comment type="caution">
    <text evidence="1">The sequence shown here is derived from an EMBL/GenBank/DDBJ whole genome shotgun (WGS) entry which is preliminary data.</text>
</comment>
<protein>
    <submittedName>
        <fullName evidence="1">Uncharacterized protein</fullName>
    </submittedName>
</protein>
<evidence type="ECO:0000313" key="1">
    <source>
        <dbReference type="EMBL" id="OEH96264.1"/>
    </source>
</evidence>
<sequence>MEISTAVIHSEEDALRFVEMYIAGQDLPDGISFEGWPNLTFRLTGDKFHGSLTPSVMKGFVEMQAQITRAYALLKYGIPDPRKLSKEEKEAIEIQVNVENGSSLIEVNMDGFMGEVIQTAVSKVGPQEIVITVLGVALIWGGVVLFKKYLEDRKEIRMAEVKSESEREHLATMRFMSEQETKRSELLTQLIKEKPKLDNMERLAHDAKTDIVKSFVKADTAQIDGVVLDADLSKNLTTNARRKSMEIRLDGNYRIEKVDSTDPESFKVQVRNVDSDLRISCIVQDVFLDASEHKKALQHAEWDRKPVHLSINAKELDGEIKSAIILYVKEIT</sequence>
<reference evidence="1" key="1">
    <citation type="submission" date="2016-09" db="EMBL/GenBank/DDBJ databases">
        <title>Whole Genome Sequencing of Salmonella enterica subsp. enterica serovar Nottingham.</title>
        <authorList>
            <person name="Zheng J."/>
            <person name="Wang H."/>
        </authorList>
    </citation>
    <scope>NUCLEOTIDE SEQUENCE [LARGE SCALE GENOMIC DNA]</scope>
    <source>
        <strain evidence="1">CFSAN055411</strain>
    </source>
</reference>
<accession>A0A3F3IJ21</accession>
<dbReference type="RefSeq" id="WP_069721700.1">
    <property type="nucleotide sequence ID" value="NZ_MJEL01000037.1"/>
</dbReference>